<keyword evidence="2 4" id="KW-0238">DNA-binding</keyword>
<dbReference type="PANTHER" id="PTHR30055:SF234">
    <property type="entry name" value="HTH-TYPE TRANSCRIPTIONAL REGULATOR BETI"/>
    <property type="match status" value="1"/>
</dbReference>
<organism evidence="6 7">
    <name type="scientific">Asticcacaulis aquaticus</name>
    <dbReference type="NCBI Taxonomy" id="2984212"/>
    <lineage>
        <taxon>Bacteria</taxon>
        <taxon>Pseudomonadati</taxon>
        <taxon>Pseudomonadota</taxon>
        <taxon>Alphaproteobacteria</taxon>
        <taxon>Caulobacterales</taxon>
        <taxon>Caulobacteraceae</taxon>
        <taxon>Asticcacaulis</taxon>
    </lineage>
</organism>
<proteinExistence type="predicted"/>
<dbReference type="InterPro" id="IPR039536">
    <property type="entry name" value="TetR_C_Proteobacteria"/>
</dbReference>
<dbReference type="Pfam" id="PF14246">
    <property type="entry name" value="TetR_C_7"/>
    <property type="match status" value="1"/>
</dbReference>
<evidence type="ECO:0000313" key="7">
    <source>
        <dbReference type="Proteomes" id="UP001214854"/>
    </source>
</evidence>
<reference evidence="6 7" key="1">
    <citation type="submission" date="2023-01" db="EMBL/GenBank/DDBJ databases">
        <title>Novel species of the genus Asticcacaulis isolated from rivers.</title>
        <authorList>
            <person name="Lu H."/>
        </authorList>
    </citation>
    <scope>NUCLEOTIDE SEQUENCE [LARGE SCALE GENOMIC DNA]</scope>
    <source>
        <strain evidence="6 7">BYS171W</strain>
    </source>
</reference>
<feature type="domain" description="HTH tetR-type" evidence="5">
    <location>
        <begin position="16"/>
        <end position="76"/>
    </location>
</feature>
<comment type="caution">
    <text evidence="6">The sequence shown here is derived from an EMBL/GenBank/DDBJ whole genome shotgun (WGS) entry which is preliminary data.</text>
</comment>
<dbReference type="Pfam" id="PF00440">
    <property type="entry name" value="TetR_N"/>
    <property type="match status" value="1"/>
</dbReference>
<name>A0ABT5HUS0_9CAUL</name>
<keyword evidence="1" id="KW-0805">Transcription regulation</keyword>
<keyword evidence="3" id="KW-0804">Transcription</keyword>
<protein>
    <submittedName>
        <fullName evidence="6">TetR/AcrR family transcriptional regulator</fullName>
    </submittedName>
</protein>
<dbReference type="PANTHER" id="PTHR30055">
    <property type="entry name" value="HTH-TYPE TRANSCRIPTIONAL REGULATOR RUTR"/>
    <property type="match status" value="1"/>
</dbReference>
<dbReference type="PRINTS" id="PR00455">
    <property type="entry name" value="HTHTETR"/>
</dbReference>
<dbReference type="EMBL" id="JAQQKX010000007">
    <property type="protein sequence ID" value="MDC7683724.1"/>
    <property type="molecule type" value="Genomic_DNA"/>
</dbReference>
<dbReference type="SUPFAM" id="SSF46689">
    <property type="entry name" value="Homeodomain-like"/>
    <property type="match status" value="1"/>
</dbReference>
<dbReference type="InterPro" id="IPR001647">
    <property type="entry name" value="HTH_TetR"/>
</dbReference>
<accession>A0ABT5HUS0</accession>
<evidence type="ECO:0000259" key="5">
    <source>
        <dbReference type="PROSITE" id="PS50977"/>
    </source>
</evidence>
<sequence>MTTPLPPRKPRRLSPDIRRDALLDAAYAQFNRHGYTDARMDEVAKSAGVSKGTIYLYFPTKEALFEALLRRDVVPRLERILFILRHYNAPLSWLLYRVAGFAGGKIDSDTLPVYPKLLVREAARFPELARFYHEEVIGVVLDALSGLFGRAMARGEIRQGDPAMAAHLFLAPFVKAMLWHFTFGPVAASPFPARAYLRAHVDTFLRGQKP</sequence>
<dbReference type="InterPro" id="IPR050109">
    <property type="entry name" value="HTH-type_TetR-like_transc_reg"/>
</dbReference>
<gene>
    <name evidence="6" type="ORF">PQU92_10575</name>
</gene>
<feature type="DNA-binding region" description="H-T-H motif" evidence="4">
    <location>
        <begin position="39"/>
        <end position="58"/>
    </location>
</feature>
<dbReference type="PROSITE" id="PS50977">
    <property type="entry name" value="HTH_TETR_2"/>
    <property type="match status" value="1"/>
</dbReference>
<dbReference type="InterPro" id="IPR009057">
    <property type="entry name" value="Homeodomain-like_sf"/>
</dbReference>
<evidence type="ECO:0000256" key="1">
    <source>
        <dbReference type="ARBA" id="ARBA00023015"/>
    </source>
</evidence>
<evidence type="ECO:0000256" key="4">
    <source>
        <dbReference type="PROSITE-ProRule" id="PRU00335"/>
    </source>
</evidence>
<keyword evidence="7" id="KW-1185">Reference proteome</keyword>
<evidence type="ECO:0000313" key="6">
    <source>
        <dbReference type="EMBL" id="MDC7683724.1"/>
    </source>
</evidence>
<dbReference type="Proteomes" id="UP001214854">
    <property type="component" value="Unassembled WGS sequence"/>
</dbReference>
<evidence type="ECO:0000256" key="3">
    <source>
        <dbReference type="ARBA" id="ARBA00023163"/>
    </source>
</evidence>
<evidence type="ECO:0000256" key="2">
    <source>
        <dbReference type="ARBA" id="ARBA00023125"/>
    </source>
</evidence>
<dbReference type="SUPFAM" id="SSF48498">
    <property type="entry name" value="Tetracyclin repressor-like, C-terminal domain"/>
    <property type="match status" value="1"/>
</dbReference>
<dbReference type="InterPro" id="IPR036271">
    <property type="entry name" value="Tet_transcr_reg_TetR-rel_C_sf"/>
</dbReference>
<dbReference type="Gene3D" id="1.10.357.10">
    <property type="entry name" value="Tetracycline Repressor, domain 2"/>
    <property type="match status" value="1"/>
</dbReference>
<dbReference type="RefSeq" id="WP_272748188.1">
    <property type="nucleotide sequence ID" value="NZ_JAQQKX010000007.1"/>
</dbReference>